<evidence type="ECO:0000313" key="2">
    <source>
        <dbReference type="Proteomes" id="UP000189674"/>
    </source>
</evidence>
<sequence length="183" mass="20977">MWEVGRPEPVKLIVGILGADEECLRFARERVEDEFGELDFVSEVWAFDQTRYYEDELGERPLRQFVSVGELVDPGRLAGIKHAANDMERELADEVGGELGRPVNLDPGYLEPAKLVLASTKNFAHRIYIGEGMYAEITLGYRRGEWLGFEYSFPDYKGGRYHAFLSKVRARLVEQLREMRRGG</sequence>
<dbReference type="Pfam" id="PF14385">
    <property type="entry name" value="DUF4416"/>
    <property type="match status" value="1"/>
</dbReference>
<proteinExistence type="predicted"/>
<dbReference type="Proteomes" id="UP000189674">
    <property type="component" value="Chromosome"/>
</dbReference>
<keyword evidence="2" id="KW-1185">Reference proteome</keyword>
<dbReference type="InterPro" id="IPR025529">
    <property type="entry name" value="DUF4416"/>
</dbReference>
<name>A0A1U9NIT8_9BACT</name>
<evidence type="ECO:0000313" key="1">
    <source>
        <dbReference type="EMBL" id="AQT67658.1"/>
    </source>
</evidence>
<organism evidence="1 2">
    <name type="scientific">Anaerohalosphaera lusitana</name>
    <dbReference type="NCBI Taxonomy" id="1936003"/>
    <lineage>
        <taxon>Bacteria</taxon>
        <taxon>Pseudomonadati</taxon>
        <taxon>Planctomycetota</taxon>
        <taxon>Phycisphaerae</taxon>
        <taxon>Sedimentisphaerales</taxon>
        <taxon>Anaerohalosphaeraceae</taxon>
        <taxon>Anaerohalosphaera</taxon>
    </lineage>
</organism>
<dbReference type="EMBL" id="CP019791">
    <property type="protein sequence ID" value="AQT67658.1"/>
    <property type="molecule type" value="Genomic_DNA"/>
</dbReference>
<gene>
    <name evidence="1" type="ORF">STSP2_00806</name>
</gene>
<dbReference type="AlphaFoldDB" id="A0A1U9NIT8"/>
<reference evidence="2" key="1">
    <citation type="submission" date="2017-02" db="EMBL/GenBank/DDBJ databases">
        <title>Comparative genomics and description of representatives of a novel lineage of planctomycetes thriving in anoxic sediments.</title>
        <authorList>
            <person name="Spring S."/>
            <person name="Bunk B."/>
            <person name="Sproer C."/>
        </authorList>
    </citation>
    <scope>NUCLEOTIDE SEQUENCE [LARGE SCALE GENOMIC DNA]</scope>
    <source>
        <strain evidence="2">ST-NAGAB-D1</strain>
    </source>
</reference>
<accession>A0A1U9NIT8</accession>
<evidence type="ECO:0008006" key="3">
    <source>
        <dbReference type="Google" id="ProtNLM"/>
    </source>
</evidence>
<dbReference type="KEGG" id="alus:STSP2_00806"/>
<protein>
    <recommendedName>
        <fullName evidence="3">DUF4416 domain-containing protein</fullName>
    </recommendedName>
</protein>